<evidence type="ECO:0000313" key="2">
    <source>
        <dbReference type="EMBL" id="TPP62793.1"/>
    </source>
</evidence>
<name>A0A504YN96_FASGI</name>
<comment type="caution">
    <text evidence="2">The sequence shown here is derived from an EMBL/GenBank/DDBJ whole genome shotgun (WGS) entry which is preliminary data.</text>
</comment>
<dbReference type="EMBL" id="SUNJ01006433">
    <property type="protein sequence ID" value="TPP62793.1"/>
    <property type="molecule type" value="Genomic_DNA"/>
</dbReference>
<sequence>MADRSTTLLCLLCHYLKLLQSCRLPTVLSWSSELLKSILDRINEFQEIVRSLDDIELDALLLFIPQVHSTHFHLPHLGLGPEDLRNSVAYFIQVIANNPHLPKAHRDTIFEHCLDHSIEVPKFSPVSESVLKIPQSFLPAIESRLFGRHLIKLDDEVRIWAFLDFCYTLKPDYLINLLISVLESMIPNTEVTCCVINWLGQAIAKDNNVRVILDKQDHARIRDLCFCHTQLLEAFRLK</sequence>
<feature type="chain" id="PRO_5021446533" evidence="1">
    <location>
        <begin position="22"/>
        <end position="238"/>
    </location>
</feature>
<proteinExistence type="predicted"/>
<gene>
    <name evidence="2" type="ORF">FGIG_01986</name>
</gene>
<evidence type="ECO:0000313" key="3">
    <source>
        <dbReference type="Proteomes" id="UP000316759"/>
    </source>
</evidence>
<evidence type="ECO:0000256" key="1">
    <source>
        <dbReference type="SAM" id="SignalP"/>
    </source>
</evidence>
<organism evidence="2 3">
    <name type="scientific">Fasciola gigantica</name>
    <name type="common">Giant liver fluke</name>
    <dbReference type="NCBI Taxonomy" id="46835"/>
    <lineage>
        <taxon>Eukaryota</taxon>
        <taxon>Metazoa</taxon>
        <taxon>Spiralia</taxon>
        <taxon>Lophotrochozoa</taxon>
        <taxon>Platyhelminthes</taxon>
        <taxon>Trematoda</taxon>
        <taxon>Digenea</taxon>
        <taxon>Plagiorchiida</taxon>
        <taxon>Echinostomata</taxon>
        <taxon>Echinostomatoidea</taxon>
        <taxon>Fasciolidae</taxon>
        <taxon>Fasciola</taxon>
    </lineage>
</organism>
<keyword evidence="1" id="KW-0732">Signal</keyword>
<dbReference type="Proteomes" id="UP000316759">
    <property type="component" value="Unassembled WGS sequence"/>
</dbReference>
<reference evidence="2 3" key="1">
    <citation type="submission" date="2019-04" db="EMBL/GenBank/DDBJ databases">
        <title>Annotation for the trematode Fasciola gigantica.</title>
        <authorList>
            <person name="Choi Y.-J."/>
        </authorList>
    </citation>
    <scope>NUCLEOTIDE SEQUENCE [LARGE SCALE GENOMIC DNA]</scope>
    <source>
        <strain evidence="2">Uganda_cow_1</strain>
    </source>
</reference>
<accession>A0A504YN96</accession>
<feature type="signal peptide" evidence="1">
    <location>
        <begin position="1"/>
        <end position="21"/>
    </location>
</feature>
<dbReference type="AlphaFoldDB" id="A0A504YN96"/>
<keyword evidence="3" id="KW-1185">Reference proteome</keyword>
<protein>
    <submittedName>
        <fullName evidence="2">Uncharacterized protein</fullName>
    </submittedName>
</protein>